<evidence type="ECO:0000256" key="3">
    <source>
        <dbReference type="ARBA" id="ARBA00022801"/>
    </source>
</evidence>
<dbReference type="GO" id="GO:0006508">
    <property type="term" value="P:proteolysis"/>
    <property type="evidence" value="ECO:0007669"/>
    <property type="project" value="UniProtKB-KW"/>
</dbReference>
<keyword evidence="2 5" id="KW-0645">Protease</keyword>
<dbReference type="InterPro" id="IPR054613">
    <property type="entry name" value="Peptidase_S78_dom"/>
</dbReference>
<dbReference type="RefSeq" id="WP_052464335.1">
    <property type="nucleotide sequence ID" value="NZ_AP014648.1"/>
</dbReference>
<evidence type="ECO:0000313" key="6">
    <source>
        <dbReference type="Proteomes" id="UP000031643"/>
    </source>
</evidence>
<gene>
    <name evidence="5" type="ORF">GL4_1986</name>
</gene>
<dbReference type="NCBIfam" id="TIGR01543">
    <property type="entry name" value="proheadase_HK97"/>
    <property type="match status" value="1"/>
</dbReference>
<dbReference type="GO" id="GO:0008233">
    <property type="term" value="F:peptidase activity"/>
    <property type="evidence" value="ECO:0007669"/>
    <property type="project" value="UniProtKB-KW"/>
</dbReference>
<evidence type="ECO:0000256" key="1">
    <source>
        <dbReference type="ARBA" id="ARBA00022612"/>
    </source>
</evidence>
<dbReference type="Proteomes" id="UP000031643">
    <property type="component" value="Chromosome"/>
</dbReference>
<protein>
    <submittedName>
        <fullName evidence="5">Gene transfer agent prohead protease</fullName>
    </submittedName>
</protein>
<dbReference type="EMBL" id="AP014648">
    <property type="protein sequence ID" value="BAQ17435.1"/>
    <property type="molecule type" value="Genomic_DNA"/>
</dbReference>
<dbReference type="Pfam" id="PF04586">
    <property type="entry name" value="Peptidase_S78"/>
    <property type="match status" value="1"/>
</dbReference>
<dbReference type="HOGENOM" id="CLU_073043_1_0_5"/>
<dbReference type="OrthoDB" id="9804926at2"/>
<proteinExistence type="predicted"/>
<dbReference type="STRING" id="1384459.GL4_1986"/>
<sequence>MSTNHTIAERVGTPIEFKFASTASSGALDGYAAAFGNVDSYGDVIEPGAFTKSLAQIGRDPVPMFWSHNPSEVIGKWDQLSEDATGLRVQGKITLSNTAAREIFELVKDGAVRGLSIGYRTKSAERTKRGNRLLTEIQLLEVSLVALPANSSAKLISVKSAQAQDPAITERICEEILRDAGCSQRLAKAIVAQGLKSALKQRDAADVPGRIQEALTAGALNIRNITKGL</sequence>
<feature type="domain" description="Prohead serine protease" evidence="4">
    <location>
        <begin position="25"/>
        <end position="156"/>
    </location>
</feature>
<keyword evidence="3" id="KW-0378">Hydrolase</keyword>
<dbReference type="InterPro" id="IPR006433">
    <property type="entry name" value="Prohead_protease"/>
</dbReference>
<reference evidence="5 6" key="1">
    <citation type="submission" date="2014-09" db="EMBL/GenBank/DDBJ databases">
        <title>Genome sequencing of Methyloceanibacter caenitepidi Gela4.</title>
        <authorList>
            <person name="Takeuchi M."/>
            <person name="Susumu S."/>
            <person name="Kamagata Y."/>
            <person name="Oshima K."/>
            <person name="Hattori M."/>
            <person name="Iwasaki W."/>
        </authorList>
    </citation>
    <scope>NUCLEOTIDE SEQUENCE [LARGE SCALE GENOMIC DNA]</scope>
    <source>
        <strain evidence="5 6">Gela4</strain>
    </source>
</reference>
<keyword evidence="6" id="KW-1185">Reference proteome</keyword>
<dbReference type="AlphaFoldDB" id="A0A0A8K3H1"/>
<evidence type="ECO:0000313" key="5">
    <source>
        <dbReference type="EMBL" id="BAQ17435.1"/>
    </source>
</evidence>
<dbReference type="KEGG" id="mcg:GL4_1986"/>
<organism evidence="5 6">
    <name type="scientific">Methyloceanibacter caenitepidi</name>
    <dbReference type="NCBI Taxonomy" id="1384459"/>
    <lineage>
        <taxon>Bacteria</taxon>
        <taxon>Pseudomonadati</taxon>
        <taxon>Pseudomonadota</taxon>
        <taxon>Alphaproteobacteria</taxon>
        <taxon>Hyphomicrobiales</taxon>
        <taxon>Hyphomicrobiaceae</taxon>
        <taxon>Methyloceanibacter</taxon>
    </lineage>
</organism>
<accession>A0A0A8K3H1</accession>
<evidence type="ECO:0000259" key="4">
    <source>
        <dbReference type="Pfam" id="PF04586"/>
    </source>
</evidence>
<keyword evidence="1" id="KW-1188">Viral release from host cell</keyword>
<name>A0A0A8K3H1_9HYPH</name>
<dbReference type="SUPFAM" id="SSF50789">
    <property type="entry name" value="Herpes virus serine proteinase, assemblin"/>
    <property type="match status" value="1"/>
</dbReference>
<evidence type="ECO:0000256" key="2">
    <source>
        <dbReference type="ARBA" id="ARBA00022670"/>
    </source>
</evidence>